<keyword evidence="5" id="KW-0547">Nucleotide-binding</keyword>
<dbReference type="Gene3D" id="1.20.5.1930">
    <property type="match status" value="1"/>
</dbReference>
<proteinExistence type="predicted"/>
<comment type="caution">
    <text evidence="12">The sequence shown here is derived from an EMBL/GenBank/DDBJ whole genome shotgun (WGS) entry which is preliminary data.</text>
</comment>
<keyword evidence="7" id="KW-0067">ATP-binding</keyword>
<gene>
    <name evidence="12" type="ORF">ACFFQA_16110</name>
</gene>
<protein>
    <recommendedName>
        <fullName evidence="2">histidine kinase</fullName>
        <ecNumber evidence="2">2.7.13.3</ecNumber>
    </recommendedName>
</protein>
<comment type="catalytic activity">
    <reaction evidence="1">
        <text>ATP + protein L-histidine = ADP + protein N-phospho-L-histidine.</text>
        <dbReference type="EC" id="2.7.13.3"/>
    </reaction>
</comment>
<keyword evidence="4" id="KW-0808">Transferase</keyword>
<feature type="transmembrane region" description="Helical" evidence="9">
    <location>
        <begin position="65"/>
        <end position="87"/>
    </location>
</feature>
<keyword evidence="3" id="KW-0597">Phosphoprotein</keyword>
<dbReference type="PANTHER" id="PTHR24421">
    <property type="entry name" value="NITRATE/NITRITE SENSOR PROTEIN NARX-RELATED"/>
    <property type="match status" value="1"/>
</dbReference>
<evidence type="ECO:0000256" key="7">
    <source>
        <dbReference type="ARBA" id="ARBA00022840"/>
    </source>
</evidence>
<dbReference type="EC" id="2.7.13.3" evidence="2"/>
<dbReference type="RefSeq" id="WP_377852760.1">
    <property type="nucleotide sequence ID" value="NZ_JBHLZU010000012.1"/>
</dbReference>
<evidence type="ECO:0000256" key="2">
    <source>
        <dbReference type="ARBA" id="ARBA00012438"/>
    </source>
</evidence>
<dbReference type="Gene3D" id="3.30.565.10">
    <property type="entry name" value="Histidine kinase-like ATPase, C-terminal domain"/>
    <property type="match status" value="1"/>
</dbReference>
<dbReference type="Proteomes" id="UP001589693">
    <property type="component" value="Unassembled WGS sequence"/>
</dbReference>
<dbReference type="InterPro" id="IPR011712">
    <property type="entry name" value="Sig_transdc_His_kin_sub3_dim/P"/>
</dbReference>
<evidence type="ECO:0000256" key="5">
    <source>
        <dbReference type="ARBA" id="ARBA00022741"/>
    </source>
</evidence>
<dbReference type="PANTHER" id="PTHR24421:SF10">
    <property type="entry name" value="NITRATE_NITRITE SENSOR PROTEIN NARQ"/>
    <property type="match status" value="1"/>
</dbReference>
<dbReference type="InterPro" id="IPR050482">
    <property type="entry name" value="Sensor_HK_TwoCompSys"/>
</dbReference>
<keyword evidence="9" id="KW-0812">Transmembrane</keyword>
<name>A0ABV6A0J6_9PSEU</name>
<evidence type="ECO:0000256" key="9">
    <source>
        <dbReference type="SAM" id="Phobius"/>
    </source>
</evidence>
<dbReference type="InterPro" id="IPR003594">
    <property type="entry name" value="HATPase_dom"/>
</dbReference>
<reference evidence="12 13" key="1">
    <citation type="submission" date="2024-09" db="EMBL/GenBank/DDBJ databases">
        <authorList>
            <person name="Sun Q."/>
            <person name="Mori K."/>
        </authorList>
    </citation>
    <scope>NUCLEOTIDE SEQUENCE [LARGE SCALE GENOMIC DNA]</scope>
    <source>
        <strain evidence="12 13">TBRC 7907</strain>
    </source>
</reference>
<keyword evidence="9" id="KW-0472">Membrane</keyword>
<dbReference type="Pfam" id="PF07730">
    <property type="entry name" value="HisKA_3"/>
    <property type="match status" value="1"/>
</dbReference>
<feature type="transmembrane region" description="Helical" evidence="9">
    <location>
        <begin position="99"/>
        <end position="121"/>
    </location>
</feature>
<keyword evidence="9" id="KW-1133">Transmembrane helix</keyword>
<evidence type="ECO:0000259" key="10">
    <source>
        <dbReference type="Pfam" id="PF02518"/>
    </source>
</evidence>
<dbReference type="EMBL" id="JBHLZU010000012">
    <property type="protein sequence ID" value="MFB9905459.1"/>
    <property type="molecule type" value="Genomic_DNA"/>
</dbReference>
<dbReference type="Pfam" id="PF02518">
    <property type="entry name" value="HATPase_c"/>
    <property type="match status" value="1"/>
</dbReference>
<feature type="domain" description="Histidine kinase/HSP90-like ATPase" evidence="10">
    <location>
        <begin position="259"/>
        <end position="329"/>
    </location>
</feature>
<evidence type="ECO:0000256" key="3">
    <source>
        <dbReference type="ARBA" id="ARBA00022553"/>
    </source>
</evidence>
<feature type="transmembrane region" description="Helical" evidence="9">
    <location>
        <begin position="16"/>
        <end position="35"/>
    </location>
</feature>
<dbReference type="GO" id="GO:0016301">
    <property type="term" value="F:kinase activity"/>
    <property type="evidence" value="ECO:0007669"/>
    <property type="project" value="UniProtKB-KW"/>
</dbReference>
<evidence type="ECO:0000313" key="12">
    <source>
        <dbReference type="EMBL" id="MFB9905459.1"/>
    </source>
</evidence>
<dbReference type="InterPro" id="IPR036890">
    <property type="entry name" value="HATPase_C_sf"/>
</dbReference>
<keyword evidence="6 12" id="KW-0418">Kinase</keyword>
<sequence length="461" mass="49009">MTALTRRAPVPARIDVAGLVAECSLLAATVIFAVVTTAWSESSVVAAVVLTPLLVLLRHRAPITALLAATGLHVLDVVPAVIPLLCFSAGYRTAKATRLWLAVGAVLLATTVRFDAAQIWWGLAMYCGAALAGSHIRQRGERTELLVRQARLRERNRIARDMHDSLGYQLSLISIQAGALQVDRTLSPEHREAVARVGEATRRAATELADVIGMLRPGQEPDSCANRDIGGIDDLVEAHNAELVTEGEPLPLAAASAHTAYRVVQEGLTNAAKHAPGAAVEVRLTYRDDGLAVQVRSGSPPVARYSTGSGQGLAGLRERVELVGGVFSAGRDRDGFLLAAVLPYRVGDAPATAEPAPHRQKPLVAAASVVGVMALLVAVIVMAQLRHWGEVPAAVIAELRAGQAENDVMARLPERQSLLADTGASVPDRATCRYYHGEESGRIIPYRLCFRDGALLEGTRP</sequence>
<keyword evidence="8" id="KW-0902">Two-component regulatory system</keyword>
<evidence type="ECO:0000256" key="8">
    <source>
        <dbReference type="ARBA" id="ARBA00023012"/>
    </source>
</evidence>
<evidence type="ECO:0000313" key="13">
    <source>
        <dbReference type="Proteomes" id="UP001589693"/>
    </source>
</evidence>
<keyword evidence="13" id="KW-1185">Reference proteome</keyword>
<dbReference type="CDD" id="cd16917">
    <property type="entry name" value="HATPase_UhpB-NarQ-NarX-like"/>
    <property type="match status" value="1"/>
</dbReference>
<evidence type="ECO:0000256" key="4">
    <source>
        <dbReference type="ARBA" id="ARBA00022679"/>
    </source>
</evidence>
<accession>A0ABV6A0J6</accession>
<evidence type="ECO:0000259" key="11">
    <source>
        <dbReference type="Pfam" id="PF07730"/>
    </source>
</evidence>
<evidence type="ECO:0000256" key="1">
    <source>
        <dbReference type="ARBA" id="ARBA00000085"/>
    </source>
</evidence>
<organism evidence="12 13">
    <name type="scientific">Allokutzneria oryzae</name>
    <dbReference type="NCBI Taxonomy" id="1378989"/>
    <lineage>
        <taxon>Bacteria</taxon>
        <taxon>Bacillati</taxon>
        <taxon>Actinomycetota</taxon>
        <taxon>Actinomycetes</taxon>
        <taxon>Pseudonocardiales</taxon>
        <taxon>Pseudonocardiaceae</taxon>
        <taxon>Allokutzneria</taxon>
    </lineage>
</organism>
<dbReference type="SUPFAM" id="SSF55874">
    <property type="entry name" value="ATPase domain of HSP90 chaperone/DNA topoisomerase II/histidine kinase"/>
    <property type="match status" value="1"/>
</dbReference>
<evidence type="ECO:0000256" key="6">
    <source>
        <dbReference type="ARBA" id="ARBA00022777"/>
    </source>
</evidence>
<feature type="domain" description="Signal transduction histidine kinase subgroup 3 dimerisation and phosphoacceptor" evidence="11">
    <location>
        <begin position="154"/>
        <end position="219"/>
    </location>
</feature>